<feature type="region of interest" description="Disordered" evidence="1">
    <location>
        <begin position="37"/>
        <end position="89"/>
    </location>
</feature>
<dbReference type="AlphaFoldDB" id="A0A7I7M7J1"/>
<proteinExistence type="predicted"/>
<dbReference type="EMBL" id="AP022574">
    <property type="protein sequence ID" value="BBX67827.1"/>
    <property type="molecule type" value="Genomic_DNA"/>
</dbReference>
<evidence type="ECO:0000256" key="1">
    <source>
        <dbReference type="SAM" id="MobiDB-lite"/>
    </source>
</evidence>
<keyword evidence="2" id="KW-0812">Transmembrane</keyword>
<feature type="transmembrane region" description="Helical" evidence="2">
    <location>
        <begin position="6"/>
        <end position="29"/>
    </location>
</feature>
<evidence type="ECO:0000313" key="4">
    <source>
        <dbReference type="Proteomes" id="UP000466514"/>
    </source>
</evidence>
<evidence type="ECO:0000313" key="3">
    <source>
        <dbReference type="EMBL" id="BBX67827.1"/>
    </source>
</evidence>
<gene>
    <name evidence="3" type="ORF">MPSYJ_12880</name>
</gene>
<feature type="compositionally biased region" description="Basic and acidic residues" evidence="1">
    <location>
        <begin position="53"/>
        <end position="62"/>
    </location>
</feature>
<evidence type="ECO:0000256" key="2">
    <source>
        <dbReference type="SAM" id="Phobius"/>
    </source>
</evidence>
<dbReference type="Proteomes" id="UP000466514">
    <property type="component" value="Chromosome"/>
</dbReference>
<name>A0A7I7M7J1_9MYCO</name>
<keyword evidence="2" id="KW-1133">Transmembrane helix</keyword>
<sequence>MAAADGAAVASAVIAFLSMVGAGAGWLLARKEKDAAAEHERRAVEAAESAASAEKRSADAAERSAAAVEAQERRAAEQEDAAEADPWIFQPIPGDPDVYLFNRSRSPKYGVTAAGFKVHNSSQKWQVIGPGKRVELGVLRVMHPDDEVVITWHQREDRSDTPRSATEVIPSRT</sequence>
<dbReference type="RefSeq" id="WP_163720930.1">
    <property type="nucleotide sequence ID" value="NZ_AP022574.1"/>
</dbReference>
<keyword evidence="2" id="KW-0472">Membrane</keyword>
<organism evidence="3 4">
    <name type="scientific">Mycolicibacterium psychrotolerans</name>
    <dbReference type="NCBI Taxonomy" id="216929"/>
    <lineage>
        <taxon>Bacteria</taxon>
        <taxon>Bacillati</taxon>
        <taxon>Actinomycetota</taxon>
        <taxon>Actinomycetes</taxon>
        <taxon>Mycobacteriales</taxon>
        <taxon>Mycobacteriaceae</taxon>
        <taxon>Mycolicibacterium</taxon>
    </lineage>
</organism>
<protein>
    <submittedName>
        <fullName evidence="3">Uncharacterized protein</fullName>
    </submittedName>
</protein>
<reference evidence="3 4" key="1">
    <citation type="journal article" date="2019" name="Emerg. Microbes Infect.">
        <title>Comprehensive subspecies identification of 175 nontuberculous mycobacteria species based on 7547 genomic profiles.</title>
        <authorList>
            <person name="Matsumoto Y."/>
            <person name="Kinjo T."/>
            <person name="Motooka D."/>
            <person name="Nabeya D."/>
            <person name="Jung N."/>
            <person name="Uechi K."/>
            <person name="Horii T."/>
            <person name="Iida T."/>
            <person name="Fujita J."/>
            <person name="Nakamura S."/>
        </authorList>
    </citation>
    <scope>NUCLEOTIDE SEQUENCE [LARGE SCALE GENOMIC DNA]</scope>
    <source>
        <strain evidence="3 4">JCM 13323</strain>
    </source>
</reference>
<keyword evidence="4" id="KW-1185">Reference proteome</keyword>
<dbReference type="KEGG" id="mpsc:MPSYJ_12880"/>
<accession>A0A7I7M7J1</accession>